<feature type="compositionally biased region" description="Polar residues" evidence="1">
    <location>
        <begin position="133"/>
        <end position="153"/>
    </location>
</feature>
<dbReference type="InterPro" id="IPR036397">
    <property type="entry name" value="RNaseH_sf"/>
</dbReference>
<protein>
    <recommendedName>
        <fullName evidence="2">Integrase catalytic domain-containing protein</fullName>
    </recommendedName>
</protein>
<reference evidence="3 4" key="1">
    <citation type="submission" date="2020-02" db="EMBL/GenBank/DDBJ databases">
        <authorList>
            <person name="Ferguson B K."/>
        </authorList>
    </citation>
    <scope>NUCLEOTIDE SEQUENCE [LARGE SCALE GENOMIC DNA]</scope>
</reference>
<dbReference type="InterPro" id="IPR043502">
    <property type="entry name" value="DNA/RNA_pol_sf"/>
</dbReference>
<dbReference type="PANTHER" id="PTHR47331:SF1">
    <property type="entry name" value="GAG-LIKE PROTEIN"/>
    <property type="match status" value="1"/>
</dbReference>
<dbReference type="GO" id="GO:0071897">
    <property type="term" value="P:DNA biosynthetic process"/>
    <property type="evidence" value="ECO:0007669"/>
    <property type="project" value="UniProtKB-ARBA"/>
</dbReference>
<feature type="region of interest" description="Disordered" evidence="1">
    <location>
        <begin position="123"/>
        <end position="187"/>
    </location>
</feature>
<dbReference type="GO" id="GO:0003676">
    <property type="term" value="F:nucleic acid binding"/>
    <property type="evidence" value="ECO:0007669"/>
    <property type="project" value="InterPro"/>
</dbReference>
<evidence type="ECO:0000256" key="1">
    <source>
        <dbReference type="SAM" id="MobiDB-lite"/>
    </source>
</evidence>
<name>A0A6H5HE73_9HEMI</name>
<dbReference type="EMBL" id="CADCXU010029240">
    <property type="protein sequence ID" value="CAB0015573.1"/>
    <property type="molecule type" value="Genomic_DNA"/>
</dbReference>
<dbReference type="InterPro" id="IPR001584">
    <property type="entry name" value="Integrase_cat-core"/>
</dbReference>
<dbReference type="Pfam" id="PF18701">
    <property type="entry name" value="DUF5641"/>
    <property type="match status" value="1"/>
</dbReference>
<dbReference type="GO" id="GO:0042575">
    <property type="term" value="C:DNA polymerase complex"/>
    <property type="evidence" value="ECO:0007669"/>
    <property type="project" value="UniProtKB-ARBA"/>
</dbReference>
<dbReference type="SUPFAM" id="SSF53098">
    <property type="entry name" value="Ribonuclease H-like"/>
    <property type="match status" value="1"/>
</dbReference>
<dbReference type="InterPro" id="IPR005312">
    <property type="entry name" value="DUF1759"/>
</dbReference>
<dbReference type="SUPFAM" id="SSF56672">
    <property type="entry name" value="DNA/RNA polymerases"/>
    <property type="match status" value="1"/>
</dbReference>
<dbReference type="Pfam" id="PF03564">
    <property type="entry name" value="DUF1759"/>
    <property type="match status" value="1"/>
</dbReference>
<dbReference type="Gene3D" id="3.30.420.10">
    <property type="entry name" value="Ribonuclease H-like superfamily/Ribonuclease H"/>
    <property type="match status" value="1"/>
</dbReference>
<dbReference type="Proteomes" id="UP000479000">
    <property type="component" value="Unassembled WGS sequence"/>
</dbReference>
<dbReference type="PANTHER" id="PTHR47331">
    <property type="entry name" value="PHD-TYPE DOMAIN-CONTAINING PROTEIN"/>
    <property type="match status" value="1"/>
</dbReference>
<evidence type="ECO:0000313" key="4">
    <source>
        <dbReference type="Proteomes" id="UP000479000"/>
    </source>
</evidence>
<dbReference type="InterPro" id="IPR012337">
    <property type="entry name" value="RNaseH-like_sf"/>
</dbReference>
<dbReference type="GO" id="GO:0015074">
    <property type="term" value="P:DNA integration"/>
    <property type="evidence" value="ECO:0007669"/>
    <property type="project" value="InterPro"/>
</dbReference>
<dbReference type="PROSITE" id="PS50994">
    <property type="entry name" value="INTEGRASE"/>
    <property type="match status" value="1"/>
</dbReference>
<proteinExistence type="predicted"/>
<dbReference type="Pfam" id="PF17921">
    <property type="entry name" value="Integrase_H2C2"/>
    <property type="match status" value="1"/>
</dbReference>
<evidence type="ECO:0000259" key="2">
    <source>
        <dbReference type="PROSITE" id="PS50994"/>
    </source>
</evidence>
<dbReference type="InterPro" id="IPR040676">
    <property type="entry name" value="DUF5641"/>
</dbReference>
<keyword evidence="4" id="KW-1185">Reference proteome</keyword>
<accession>A0A6H5HE73</accession>
<sequence length="1860" mass="209091">MLSTSKALAFLPTTEVVSGVPCRPIGEVRNYSGHVALVSQRLCTIRRCYSVDRQSISSHVIAELKIRQEKLVPLWDDFDLVQSEIESFDSPGDDDLIQCDQRDLFEKTYFDTLAHFKSIISMHHDRDSRSSSPQSEKGSVKSTNPPKSVAASTKSEKSINKSNRPCPDDCSSKKSRPGSPVKFLSPPNSDLLERLARLREPQSAMPQIALPPIKLPTFSGNYNDWLPFYDMFTAIVDANMNIPNIQKLHYLKSSLIGEAASIINSVQLISSNYEVALKLLTDRYHNKNVIVKRHIKDLCDLPKIQQKSQSALHHLWDETMKGVRALKALGQPVEYWDTIIVHLTTSKFDIETFRIWEEKWSGSLATIDDLSAFLDHRCRVLDACSNFALKPTAVSQPFPFKPERRAAKLNTGKGAHAVNSFLVSRDKSGAQTCPECDQLHKLFDCPSFLQISSLDRKNVVLKHRLCLNCFRSECRPNRCKLSGCKICYRKHNTLLHTSESSFPANGGTFGLNSAASPAQKTGAAPSSSQCTSVPSTSTPPRQVNVNTIKKGLYPRVLLSTALVRVCGANNESIIARAAIDNCSEVSMISTHLAERLKLPLSPINQAIIGAFNPVNIIKNFADVKISSLNGTFCTQLRFLVNDQIGGLFPSFEIDLSSIRIPDFIELADPKFYDPAPVDMVIGNEIFWDILLKGRRRLNNSRLHLQETELGWIIGGKLEDTPVQTTVSPLQCNSTTLNDLSQQLQKFWAVENLNEKPQFTGLDKQCEDAYRLTTSRDSSGRYTVQLPLKADPTILGETHSIALKRLLQLEKRLYSNETLKTAYVSFLKEYLSLNHMEEVPSCNITGTHYYIPHHGVLKESSSTTKLRVVYDASCKSSSGVSLNEILMVGPVVQEDLFSILSRFRTHVYALTADVEKMYRQVNVEPSQTNLQLILWRESPNEAVKSYRLKTLTYGTASAAYLATRTLNQLADDESKNFPIAAKVVKRDFYVDDLLTGCSSLDSALKLQEDLIELLKRGGFNLRKWCSNKPELLEHLPVQDLSLDPPSLSQDATIKMLGLVWNPQLDVFKWEINFYPDASTKRSILSAIARIFDPLGLIGPVIVLAKIFMQNLWSLQLDWDDDIPQPLLRKWQKFGESLAHLNKLQIPRLIYPSQPFTIIELHGFSDASERAYGACVYIRCSDSTPSTTVNLIASKSRVTPLKKCSLPRLELCGAVLLAQLASDVQTALKLDSAIFLHTDSTIVLGWIRSPSSHWATFVANRVAKIQECSQIANWHHVPGEENPADLISRGVLAEDILQTDLWWKGPSWLQYRSTSPSNEPCLNLSELPERNAKAVFVACSSFISENELITKYSTLNRLVNVIAYCLRYLQNIRRSKDQRILHPFLLPRERQNALDHLIRIVQLESFPEEVSLLKAKKPLQKSSKLISLNCFLDSNGLLRVGGRLQNASQLTADQRNPIVLPVRSNLTKLIIKNEHKRSLHAGPQLLLAIIRQKYWPINGLTQIKKVLKTCITCFRSTSHIHSQIMGNLPSPRVRPSRAFLCSGVDFCGPFLTRLQRRRGVASSKCYISVFVCFATKAVHLEVVEDLTAEAFIAALRRFIARRGKPAIIYSDNATNFSKAASDLKELHSLMSSREAQAAIGRTLSSEGVEWKFIPAQTPYFGGLWEAAVKSCKYHLRRVVGLSKLTYSELYTVATQVEAFLNSRPITPMSDDPNDLDALTPGHFLIGESLTAPPEQDLRDVNVNRLTRWQLVQNLTQHIWDRWNRDYLSSLQQRAKWRQAQDDLQVGSLVVVREDNLPPLLWRLGRVTDVHRGQDNHVRVATVRTQRGLIKRGIAKLCPLPIDEDHVLEDHSKAGGMLRNENN</sequence>
<organism evidence="3 4">
    <name type="scientific">Nesidiocoris tenuis</name>
    <dbReference type="NCBI Taxonomy" id="355587"/>
    <lineage>
        <taxon>Eukaryota</taxon>
        <taxon>Metazoa</taxon>
        <taxon>Ecdysozoa</taxon>
        <taxon>Arthropoda</taxon>
        <taxon>Hexapoda</taxon>
        <taxon>Insecta</taxon>
        <taxon>Pterygota</taxon>
        <taxon>Neoptera</taxon>
        <taxon>Paraneoptera</taxon>
        <taxon>Hemiptera</taxon>
        <taxon>Heteroptera</taxon>
        <taxon>Panheteroptera</taxon>
        <taxon>Cimicomorpha</taxon>
        <taxon>Miridae</taxon>
        <taxon>Dicyphina</taxon>
        <taxon>Nesidiocoris</taxon>
    </lineage>
</organism>
<feature type="domain" description="Integrase catalytic" evidence="2">
    <location>
        <begin position="1529"/>
        <end position="1726"/>
    </location>
</feature>
<dbReference type="InterPro" id="IPR008042">
    <property type="entry name" value="Retrotrans_Pao"/>
</dbReference>
<gene>
    <name evidence="3" type="ORF">NTEN_LOCUS19913</name>
</gene>
<dbReference type="OrthoDB" id="6629212at2759"/>
<dbReference type="InterPro" id="IPR041588">
    <property type="entry name" value="Integrase_H2C2"/>
</dbReference>
<dbReference type="CDD" id="cd01644">
    <property type="entry name" value="RT_pepA17"/>
    <property type="match status" value="1"/>
</dbReference>
<feature type="region of interest" description="Disordered" evidence="1">
    <location>
        <begin position="515"/>
        <end position="542"/>
    </location>
</feature>
<dbReference type="Pfam" id="PF05380">
    <property type="entry name" value="Peptidase_A17"/>
    <property type="match status" value="1"/>
</dbReference>
<evidence type="ECO:0000313" key="3">
    <source>
        <dbReference type="EMBL" id="CAB0015573.1"/>
    </source>
</evidence>
<feature type="compositionally biased region" description="Low complexity" evidence="1">
    <location>
        <begin position="525"/>
        <end position="540"/>
    </location>
</feature>